<feature type="transmembrane region" description="Helical" evidence="1">
    <location>
        <begin position="65"/>
        <end position="87"/>
    </location>
</feature>
<dbReference type="RefSeq" id="WP_206585222.1">
    <property type="nucleotide sequence ID" value="NZ_JAFKCU010000001.1"/>
</dbReference>
<keyword evidence="3" id="KW-1185">Reference proteome</keyword>
<evidence type="ECO:0000313" key="2">
    <source>
        <dbReference type="EMBL" id="MBN7814582.1"/>
    </source>
</evidence>
<feature type="transmembrane region" description="Helical" evidence="1">
    <location>
        <begin position="99"/>
        <end position="120"/>
    </location>
</feature>
<organism evidence="2 3">
    <name type="scientific">Algoriphagus pacificus</name>
    <dbReference type="NCBI Taxonomy" id="2811234"/>
    <lineage>
        <taxon>Bacteria</taxon>
        <taxon>Pseudomonadati</taxon>
        <taxon>Bacteroidota</taxon>
        <taxon>Cytophagia</taxon>
        <taxon>Cytophagales</taxon>
        <taxon>Cyclobacteriaceae</taxon>
        <taxon>Algoriphagus</taxon>
    </lineage>
</organism>
<keyword evidence="1" id="KW-0812">Transmembrane</keyword>
<evidence type="ECO:0000313" key="3">
    <source>
        <dbReference type="Proteomes" id="UP000664480"/>
    </source>
</evidence>
<evidence type="ECO:0000256" key="1">
    <source>
        <dbReference type="SAM" id="Phobius"/>
    </source>
</evidence>
<proteinExistence type="predicted"/>
<protein>
    <submittedName>
        <fullName evidence="2">Uncharacterized protein</fullName>
    </submittedName>
</protein>
<keyword evidence="1" id="KW-1133">Transmembrane helix</keyword>
<keyword evidence="1" id="KW-0472">Membrane</keyword>
<reference evidence="2 3" key="1">
    <citation type="submission" date="2021-03" db="EMBL/GenBank/DDBJ databases">
        <title>novel species isolated from a fishpond in China.</title>
        <authorList>
            <person name="Lu H."/>
            <person name="Cai Z."/>
        </authorList>
    </citation>
    <scope>NUCLEOTIDE SEQUENCE [LARGE SCALE GENOMIC DNA]</scope>
    <source>
        <strain evidence="2 3">YJ13C</strain>
    </source>
</reference>
<comment type="caution">
    <text evidence="2">The sequence shown here is derived from an EMBL/GenBank/DDBJ whole genome shotgun (WGS) entry which is preliminary data.</text>
</comment>
<feature type="transmembrane region" description="Helical" evidence="1">
    <location>
        <begin position="132"/>
        <end position="152"/>
    </location>
</feature>
<accession>A0ABS3CBU5</accession>
<sequence>MTFAIIGILVTIVGFIPTYFRPLLEAKKFGLVFHFHGLFAACWLILFLVQTTLINKQNVGLHKKLGYFGLFIMVGLVISLQLVGFTQSGILVQEGSDNVVTFLGTILDSLTFGILVLFGTIKRKRIEIHKRLMLLATILLLWVAWVRLRYYFPPFEGNFDVFGFGLAMLPIPIFWLIEYSYFRKIHPVMLYVGIAVIIEQGFQVLFSESKFYMDFAAYVFRLAGGSF</sequence>
<gene>
    <name evidence="2" type="ORF">J0A69_04040</name>
</gene>
<feature type="transmembrane region" description="Helical" evidence="1">
    <location>
        <begin position="158"/>
        <end position="176"/>
    </location>
</feature>
<dbReference type="EMBL" id="JAFKCU010000001">
    <property type="protein sequence ID" value="MBN7814582.1"/>
    <property type="molecule type" value="Genomic_DNA"/>
</dbReference>
<feature type="transmembrane region" description="Helical" evidence="1">
    <location>
        <begin position="31"/>
        <end position="53"/>
    </location>
</feature>
<feature type="transmembrane region" description="Helical" evidence="1">
    <location>
        <begin position="188"/>
        <end position="206"/>
    </location>
</feature>
<dbReference type="Proteomes" id="UP000664480">
    <property type="component" value="Unassembled WGS sequence"/>
</dbReference>
<name>A0ABS3CBU5_9BACT</name>